<organism evidence="1 2">
    <name type="scientific">Pseudolycoriella hygida</name>
    <dbReference type="NCBI Taxonomy" id="35572"/>
    <lineage>
        <taxon>Eukaryota</taxon>
        <taxon>Metazoa</taxon>
        <taxon>Ecdysozoa</taxon>
        <taxon>Arthropoda</taxon>
        <taxon>Hexapoda</taxon>
        <taxon>Insecta</taxon>
        <taxon>Pterygota</taxon>
        <taxon>Neoptera</taxon>
        <taxon>Endopterygota</taxon>
        <taxon>Diptera</taxon>
        <taxon>Nematocera</taxon>
        <taxon>Sciaroidea</taxon>
        <taxon>Sciaridae</taxon>
        <taxon>Pseudolycoriella</taxon>
    </lineage>
</organism>
<dbReference type="EMBL" id="WJQU01000002">
    <property type="protein sequence ID" value="KAJ6642980.1"/>
    <property type="molecule type" value="Genomic_DNA"/>
</dbReference>
<dbReference type="AlphaFoldDB" id="A0A9Q0N3S1"/>
<name>A0A9Q0N3S1_9DIPT</name>
<dbReference type="Proteomes" id="UP001151699">
    <property type="component" value="Chromosome B"/>
</dbReference>
<protein>
    <submittedName>
        <fullName evidence="1">Inorganic phosphate cotransporter</fullName>
    </submittedName>
</protein>
<proteinExistence type="predicted"/>
<dbReference type="OrthoDB" id="2985014at2759"/>
<keyword evidence="2" id="KW-1185">Reference proteome</keyword>
<evidence type="ECO:0000313" key="2">
    <source>
        <dbReference type="Proteomes" id="UP001151699"/>
    </source>
</evidence>
<sequence>MFVSTGNDEGHSSRVALNEPFDAYDNIAETNDNEPLILTPSDDGKIPKARQILGLMGFLGFANVYAMRVNLSVAVVAMINETAIPSTVTNESDVCPMPPVTNSTIPRLPLVLDFA</sequence>
<accession>A0A9Q0N3S1</accession>
<reference evidence="1" key="1">
    <citation type="submission" date="2022-07" db="EMBL/GenBank/DDBJ databases">
        <authorList>
            <person name="Trinca V."/>
            <person name="Uliana J.V.C."/>
            <person name="Torres T.T."/>
            <person name="Ward R.J."/>
            <person name="Monesi N."/>
        </authorList>
    </citation>
    <scope>NUCLEOTIDE SEQUENCE</scope>
    <source>
        <strain evidence="1">HSMRA1968</strain>
        <tissue evidence="1">Whole embryos</tissue>
    </source>
</reference>
<comment type="caution">
    <text evidence="1">The sequence shown here is derived from an EMBL/GenBank/DDBJ whole genome shotgun (WGS) entry which is preliminary data.</text>
</comment>
<evidence type="ECO:0000313" key="1">
    <source>
        <dbReference type="EMBL" id="KAJ6642980.1"/>
    </source>
</evidence>
<gene>
    <name evidence="1" type="primary">Picot_8</name>
    <name evidence="1" type="ORF">Bhyg_07936</name>
</gene>